<proteinExistence type="predicted"/>
<dbReference type="STRING" id="282197.SAMN04488517_11013"/>
<dbReference type="NCBIfam" id="TIGR02293">
    <property type="entry name" value="TAS_TIGR02293"/>
    <property type="match status" value="1"/>
</dbReference>
<sequence length="153" mass="15966">MVDAVARPATTGSQPARIAALLGLEDAASMDDVALADKVAEGLGVHAATSLGSALGPMIEVVGGIIPEATFRRVRKGGKPLSREMSERLYEVGRVWEAARRSYGGDEDAAKAFLSRPHPLLDGRSPLELAQRSSAGADAVVNLMRRAEAGFAA</sequence>
<dbReference type="RefSeq" id="WP_055684196.1">
    <property type="nucleotide sequence ID" value="NZ_CXPG01000027.1"/>
</dbReference>
<dbReference type="InterPro" id="IPR024467">
    <property type="entry name" value="Xre/MbcA/ParS-like_toxin-bd"/>
</dbReference>
<evidence type="ECO:0000313" key="3">
    <source>
        <dbReference type="Proteomes" id="UP000048908"/>
    </source>
</evidence>
<accession>A0A0M6XY40</accession>
<dbReference type="OrthoDB" id="7349803at2"/>
<evidence type="ECO:0000259" key="1">
    <source>
        <dbReference type="Pfam" id="PF09722"/>
    </source>
</evidence>
<organism evidence="2 3">
    <name type="scientific">Jannaschia rubra</name>
    <dbReference type="NCBI Taxonomy" id="282197"/>
    <lineage>
        <taxon>Bacteria</taxon>
        <taxon>Pseudomonadati</taxon>
        <taxon>Pseudomonadota</taxon>
        <taxon>Alphaproteobacteria</taxon>
        <taxon>Rhodobacterales</taxon>
        <taxon>Roseobacteraceae</taxon>
        <taxon>Jannaschia</taxon>
    </lineage>
</organism>
<name>A0A0M6XY40_9RHOB</name>
<gene>
    <name evidence="2" type="ORF">JAN5088_03630</name>
</gene>
<dbReference type="EMBL" id="CXPG01000027">
    <property type="protein sequence ID" value="CTQ34834.1"/>
    <property type="molecule type" value="Genomic_DNA"/>
</dbReference>
<protein>
    <submittedName>
        <fullName evidence="2">Putative toxin-antitoxin system antitoxin component</fullName>
    </submittedName>
</protein>
<feature type="domain" description="Antitoxin Xre/MbcA/ParS-like toxin-binding" evidence="1">
    <location>
        <begin position="99"/>
        <end position="150"/>
    </location>
</feature>
<dbReference type="GO" id="GO:0003677">
    <property type="term" value="F:DNA binding"/>
    <property type="evidence" value="ECO:0007669"/>
    <property type="project" value="InterPro"/>
</dbReference>
<dbReference type="AlphaFoldDB" id="A0A0M6XY40"/>
<reference evidence="2 3" key="1">
    <citation type="submission" date="2015-07" db="EMBL/GenBank/DDBJ databases">
        <authorList>
            <person name="Noorani M."/>
        </authorList>
    </citation>
    <scope>NUCLEOTIDE SEQUENCE [LARGE SCALE GENOMIC DNA]</scope>
    <source>
        <strain evidence="2 3">CECT 5088</strain>
    </source>
</reference>
<evidence type="ECO:0000313" key="2">
    <source>
        <dbReference type="EMBL" id="CTQ34834.1"/>
    </source>
</evidence>
<dbReference type="Pfam" id="PF09722">
    <property type="entry name" value="Xre_MbcA_ParS_C"/>
    <property type="match status" value="1"/>
</dbReference>
<dbReference type="Proteomes" id="UP000048908">
    <property type="component" value="Unassembled WGS sequence"/>
</dbReference>
<dbReference type="InterPro" id="IPR011979">
    <property type="entry name" value="Antitox_Xre"/>
</dbReference>
<keyword evidence="3" id="KW-1185">Reference proteome</keyword>